<keyword evidence="6 10" id="KW-0346">Stress response</keyword>
<evidence type="ECO:0000256" key="10">
    <source>
        <dbReference type="HAMAP-Rule" id="MF_00505"/>
    </source>
</evidence>
<dbReference type="InterPro" id="IPR019805">
    <property type="entry name" value="Heat_shock_protein_90_CS"/>
</dbReference>
<evidence type="ECO:0000256" key="11">
    <source>
        <dbReference type="PIRSR" id="PIRSR002583-1"/>
    </source>
</evidence>
<feature type="binding site" evidence="11">
    <location>
        <position position="354"/>
    </location>
    <ligand>
        <name>ATP</name>
        <dbReference type="ChEBI" id="CHEBI:30616"/>
    </ligand>
</feature>
<dbReference type="GO" id="GO:0016887">
    <property type="term" value="F:ATP hydrolysis activity"/>
    <property type="evidence" value="ECO:0007669"/>
    <property type="project" value="InterPro"/>
</dbReference>
<gene>
    <name evidence="10" type="primary">htpG</name>
    <name evidence="13" type="ORF">ABR72_11570</name>
</gene>
<dbReference type="Gene3D" id="1.20.120.790">
    <property type="entry name" value="Heat shock protein 90, C-terminal domain"/>
    <property type="match status" value="1"/>
</dbReference>
<dbReference type="FunFam" id="3.30.230.80:FF:000002">
    <property type="entry name" value="Molecular chaperone HtpG"/>
    <property type="match status" value="1"/>
</dbReference>
<feature type="binding site" evidence="11">
    <location>
        <position position="105"/>
    </location>
    <ligand>
        <name>ATP</name>
        <dbReference type="ChEBI" id="CHEBI:30616"/>
    </ligand>
</feature>
<dbReference type="Gene3D" id="3.40.50.11260">
    <property type="match status" value="1"/>
</dbReference>
<evidence type="ECO:0000259" key="12">
    <source>
        <dbReference type="SMART" id="SM00387"/>
    </source>
</evidence>
<dbReference type="InterPro" id="IPR020575">
    <property type="entry name" value="Hsp90_N"/>
</dbReference>
<keyword evidence="7 10" id="KW-0143">Chaperone</keyword>
<dbReference type="InterPro" id="IPR036890">
    <property type="entry name" value="HATPase_C_sf"/>
</dbReference>
<dbReference type="PROSITE" id="PS00298">
    <property type="entry name" value="HSP90"/>
    <property type="match status" value="1"/>
</dbReference>
<comment type="caution">
    <text evidence="10">Lacks conserved residue(s) required for the propagation of feature annotation.</text>
</comment>
<evidence type="ECO:0000313" key="14">
    <source>
        <dbReference type="Proteomes" id="UP000051547"/>
    </source>
</evidence>
<dbReference type="GO" id="GO:0005524">
    <property type="term" value="F:ATP binding"/>
    <property type="evidence" value="ECO:0007669"/>
    <property type="project" value="UniProtKB-UniRule"/>
</dbReference>
<dbReference type="InterPro" id="IPR001404">
    <property type="entry name" value="Hsp90_fam"/>
</dbReference>
<reference evidence="13 14" key="1">
    <citation type="submission" date="2015-10" db="EMBL/GenBank/DDBJ databases">
        <title>Metagenome-Assembled Genomes uncover a global brackish microbiome.</title>
        <authorList>
            <person name="Hugerth L.W."/>
            <person name="Larsson J."/>
            <person name="Alneberg J."/>
            <person name="Lindh M.V."/>
            <person name="Legrand C."/>
            <person name="Pinhassi J."/>
            <person name="Andersson A.F."/>
        </authorList>
    </citation>
    <scope>NUCLEOTIDE SEQUENCE [LARGE SCALE GENOMIC DNA]</scope>
    <source>
        <strain evidence="13">BACL4 MAG-120920-bin41</strain>
    </source>
</reference>
<comment type="function">
    <text evidence="8 10">Molecular chaperone. Has ATPase activity.</text>
</comment>
<dbReference type="SUPFAM" id="SSF110942">
    <property type="entry name" value="HSP90 C-terminal domain"/>
    <property type="match status" value="1"/>
</dbReference>
<dbReference type="Gene3D" id="3.30.565.10">
    <property type="entry name" value="Histidine kinase-like ATPase, C-terminal domain"/>
    <property type="match status" value="1"/>
</dbReference>
<dbReference type="Pfam" id="PF13589">
    <property type="entry name" value="HATPase_c_3"/>
    <property type="match status" value="1"/>
</dbReference>
<dbReference type="AlphaFoldDB" id="A0A0R2SX62"/>
<feature type="binding site" evidence="11">
    <location>
        <begin position="106"/>
        <end position="107"/>
    </location>
    <ligand>
        <name>ATP</name>
        <dbReference type="ChEBI" id="CHEBI:30616"/>
    </ligand>
</feature>
<keyword evidence="5 10" id="KW-0067">ATP-binding</keyword>
<feature type="region of interest" description="C" evidence="10">
    <location>
        <begin position="572"/>
        <end position="645"/>
    </location>
</feature>
<comment type="caution">
    <text evidence="13">The sequence shown here is derived from an EMBL/GenBank/DDBJ whole genome shotgun (WGS) entry which is preliminary data.</text>
</comment>
<organism evidence="13 14">
    <name type="scientific">OM182 bacterium BACL3 MAG-120920-bin41</name>
    <dbReference type="NCBI Taxonomy" id="1655580"/>
    <lineage>
        <taxon>Bacteria</taxon>
        <taxon>Pseudomonadati</taxon>
        <taxon>Pseudomonadota</taxon>
        <taxon>Gammaproteobacteria</taxon>
        <taxon>OMG group</taxon>
        <taxon>OM182 clade</taxon>
    </lineage>
</organism>
<feature type="binding site" evidence="11">
    <location>
        <position position="40"/>
    </location>
    <ligand>
        <name>ATP</name>
        <dbReference type="ChEBI" id="CHEBI:30616"/>
    </ligand>
</feature>
<dbReference type="Pfam" id="PF00183">
    <property type="entry name" value="HSP90"/>
    <property type="match status" value="1"/>
</dbReference>
<feature type="binding site" evidence="11">
    <location>
        <begin position="128"/>
        <end position="133"/>
    </location>
    <ligand>
        <name>ATP</name>
        <dbReference type="ChEBI" id="CHEBI:30616"/>
    </ligand>
</feature>
<evidence type="ECO:0000256" key="9">
    <source>
        <dbReference type="ARBA" id="ARBA00070675"/>
    </source>
</evidence>
<protein>
    <recommendedName>
        <fullName evidence="9 10">Chaperone protein HtpG</fullName>
    </recommendedName>
    <alternativeName>
        <fullName evidence="10">Heat shock protein HtpG</fullName>
    </alternativeName>
    <alternativeName>
        <fullName evidence="10">High temperature protein G</fullName>
    </alternativeName>
</protein>
<dbReference type="SUPFAM" id="SSF55874">
    <property type="entry name" value="ATPase domain of HSP90 chaperone/DNA topoisomerase II/histidine kinase"/>
    <property type="match status" value="1"/>
</dbReference>
<feature type="region of interest" description="A; substrate-binding" evidence="10">
    <location>
        <begin position="1"/>
        <end position="354"/>
    </location>
</feature>
<dbReference type="SUPFAM" id="SSF54211">
    <property type="entry name" value="Ribosomal protein S5 domain 2-like"/>
    <property type="match status" value="1"/>
</dbReference>
<dbReference type="PRINTS" id="PR00775">
    <property type="entry name" value="HEATSHOCK90"/>
</dbReference>
<feature type="domain" description="Histidine kinase/HSP90-like ATPase" evidence="12">
    <location>
        <begin position="33"/>
        <end position="190"/>
    </location>
</feature>
<dbReference type="CDD" id="cd16927">
    <property type="entry name" value="HATPase_Hsp90-like"/>
    <property type="match status" value="1"/>
</dbReference>
<dbReference type="PANTHER" id="PTHR11528">
    <property type="entry name" value="HEAT SHOCK PROTEIN 90 FAMILY MEMBER"/>
    <property type="match status" value="1"/>
</dbReference>
<proteinExistence type="inferred from homology"/>
<dbReference type="Gene3D" id="3.30.230.80">
    <property type="match status" value="1"/>
</dbReference>
<dbReference type="GO" id="GO:0005737">
    <property type="term" value="C:cytoplasm"/>
    <property type="evidence" value="ECO:0007669"/>
    <property type="project" value="UniProtKB-SubCell"/>
</dbReference>
<evidence type="ECO:0000256" key="6">
    <source>
        <dbReference type="ARBA" id="ARBA00023016"/>
    </source>
</evidence>
<dbReference type="GO" id="GO:0051082">
    <property type="term" value="F:unfolded protein binding"/>
    <property type="evidence" value="ECO:0007669"/>
    <property type="project" value="UniProtKB-UniRule"/>
</dbReference>
<feature type="binding site" evidence="11">
    <location>
        <position position="91"/>
    </location>
    <ligand>
        <name>ATP</name>
        <dbReference type="ChEBI" id="CHEBI:30616"/>
    </ligand>
</feature>
<dbReference type="InterPro" id="IPR003594">
    <property type="entry name" value="HATPase_dom"/>
</dbReference>
<dbReference type="PIRSF" id="PIRSF002583">
    <property type="entry name" value="Hsp90"/>
    <property type="match status" value="1"/>
</dbReference>
<evidence type="ECO:0000313" key="13">
    <source>
        <dbReference type="EMBL" id="KRO79495.1"/>
    </source>
</evidence>
<dbReference type="NCBIfam" id="NF003555">
    <property type="entry name" value="PRK05218.1"/>
    <property type="match status" value="1"/>
</dbReference>
<evidence type="ECO:0000256" key="2">
    <source>
        <dbReference type="ARBA" id="ARBA00008239"/>
    </source>
</evidence>
<feature type="binding site" evidence="11">
    <location>
        <position position="86"/>
    </location>
    <ligand>
        <name>ATP</name>
        <dbReference type="ChEBI" id="CHEBI:30616"/>
    </ligand>
</feature>
<dbReference type="SMART" id="SM00387">
    <property type="entry name" value="HATPase_c"/>
    <property type="match status" value="1"/>
</dbReference>
<comment type="subcellular location">
    <subcellularLocation>
        <location evidence="1 10">Cytoplasm</location>
    </subcellularLocation>
</comment>
<dbReference type="HAMAP" id="MF_00505">
    <property type="entry name" value="HSP90"/>
    <property type="match status" value="1"/>
</dbReference>
<comment type="similarity">
    <text evidence="2 10">Belongs to the heat shock protein 90 family.</text>
</comment>
<dbReference type="InterPro" id="IPR037196">
    <property type="entry name" value="HSP90_C"/>
</dbReference>
<name>A0A0R2SX62_9GAMM</name>
<keyword evidence="3 10" id="KW-0963">Cytoplasm</keyword>
<dbReference type="GO" id="GO:0140662">
    <property type="term" value="F:ATP-dependent protein folding chaperone"/>
    <property type="evidence" value="ECO:0007669"/>
    <property type="project" value="InterPro"/>
</dbReference>
<dbReference type="FunFam" id="3.30.565.10:FF:000009">
    <property type="entry name" value="Molecular chaperone HtpG"/>
    <property type="match status" value="1"/>
</dbReference>
<feature type="binding site" evidence="11">
    <location>
        <position position="44"/>
    </location>
    <ligand>
        <name>ATP</name>
        <dbReference type="ChEBI" id="CHEBI:30616"/>
    </ligand>
</feature>
<evidence type="ECO:0000256" key="8">
    <source>
        <dbReference type="ARBA" id="ARBA00058590"/>
    </source>
</evidence>
<keyword evidence="4 10" id="KW-0547">Nucleotide-binding</keyword>
<feature type="binding site" evidence="11">
    <location>
        <position position="180"/>
    </location>
    <ligand>
        <name>ATP</name>
        <dbReference type="ChEBI" id="CHEBI:30616"/>
    </ligand>
</feature>
<evidence type="ECO:0000256" key="3">
    <source>
        <dbReference type="ARBA" id="ARBA00022490"/>
    </source>
</evidence>
<evidence type="ECO:0000256" key="5">
    <source>
        <dbReference type="ARBA" id="ARBA00022840"/>
    </source>
</evidence>
<accession>A0A0R2SX62</accession>
<comment type="subunit">
    <text evidence="10">Homodimer.</text>
</comment>
<evidence type="ECO:0000256" key="7">
    <source>
        <dbReference type="ARBA" id="ARBA00023186"/>
    </source>
</evidence>
<evidence type="ECO:0000256" key="4">
    <source>
        <dbReference type="ARBA" id="ARBA00022741"/>
    </source>
</evidence>
<dbReference type="InterPro" id="IPR020568">
    <property type="entry name" value="Ribosomal_Su5_D2-typ_SF"/>
</dbReference>
<evidence type="ECO:0000256" key="1">
    <source>
        <dbReference type="ARBA" id="ARBA00004496"/>
    </source>
</evidence>
<dbReference type="EMBL" id="LIBE01000360">
    <property type="protein sequence ID" value="KRO79495.1"/>
    <property type="molecule type" value="Genomic_DNA"/>
</dbReference>
<dbReference type="Proteomes" id="UP000051547">
    <property type="component" value="Unassembled WGS sequence"/>
</dbReference>
<sequence length="645" mass="72661">MSKTADQPQAETRGFETEAKQLLHLMIHSLYSNKEIFLRELISNASDAVDKLRFEALSNPNLLAGDTQPNVTIDFDAEANTITLADTGIGMSRDEVISHLGTIAKSGTAAFLENLTGDQKKDSQLIGQFGVGFYSAFIVADQVEVLTRRAGTEAESATLWRSSGEADYTLEKAVKAHAGTTITLHLKADESDFADGYRIRSVVKKYADHLSIPVMMAKEDYAAETENDAEDGEASPKVEVEYEAINAAQALWTRSRKDVKEDEYKEFYKLVTHEYEDPLNWSHNRVEGKLEYTSLLYIPGRAPYDLWNRDAARGLKLYVQRVFIMDEAEQFLPLYLRFIKGVVDSNDISLNVSREILQQDPVVDSMRSALTKRALDMLEKLKKSEPEAYAQFWKEFGLVLKEGPAEDFANKERVAKLLQFNSTQSDGDAQDQSLEDYVSRMQEGQEKIYFLVAESAKAARNSPHLEIFRKKGIEVLLLCDRIDEWLVSHLRDFDGKQLQDVSRGELDLGKLEDEDDKKEQEEVEKKLEGLVGRVTAVLEGKVKSVRLSHRLIDSPACLAVDDHDMGLQMRKIMEASGQEVPEVKPIFEMNPEHLLVKKLDSEQDEERFADIAEILFAQATLAEGSQLEDPAEFSARLNKLLLSLG</sequence>